<accession>A0A183MJ05</accession>
<organism evidence="1 2">
    <name type="scientific">Schistosoma margrebowiei</name>
    <dbReference type="NCBI Taxonomy" id="48269"/>
    <lineage>
        <taxon>Eukaryota</taxon>
        <taxon>Metazoa</taxon>
        <taxon>Spiralia</taxon>
        <taxon>Lophotrochozoa</taxon>
        <taxon>Platyhelminthes</taxon>
        <taxon>Trematoda</taxon>
        <taxon>Digenea</taxon>
        <taxon>Strigeidida</taxon>
        <taxon>Schistosomatoidea</taxon>
        <taxon>Schistosomatidae</taxon>
        <taxon>Schistosoma</taxon>
    </lineage>
</organism>
<dbReference type="EMBL" id="UZAI01017049">
    <property type="protein sequence ID" value="VDP19794.1"/>
    <property type="molecule type" value="Genomic_DNA"/>
</dbReference>
<gene>
    <name evidence="1" type="ORF">SMRZ_LOCUS16030</name>
</gene>
<protein>
    <submittedName>
        <fullName evidence="1">Uncharacterized protein</fullName>
    </submittedName>
</protein>
<evidence type="ECO:0000313" key="2">
    <source>
        <dbReference type="Proteomes" id="UP000277204"/>
    </source>
</evidence>
<dbReference type="Proteomes" id="UP000277204">
    <property type="component" value="Unassembled WGS sequence"/>
</dbReference>
<evidence type="ECO:0000313" key="1">
    <source>
        <dbReference type="EMBL" id="VDP19794.1"/>
    </source>
</evidence>
<name>A0A183MJ05_9TREM</name>
<keyword evidence="2" id="KW-1185">Reference proteome</keyword>
<dbReference type="AlphaFoldDB" id="A0A183MJ05"/>
<sequence length="60" mass="6982">MTFPNEYTLQTNDGFRQQIQYIRHQSHSILEVLPINIISTFPLDSMNMVYLGVTKNLVNP</sequence>
<reference evidence="1 2" key="1">
    <citation type="submission" date="2018-11" db="EMBL/GenBank/DDBJ databases">
        <authorList>
            <consortium name="Pathogen Informatics"/>
        </authorList>
    </citation>
    <scope>NUCLEOTIDE SEQUENCE [LARGE SCALE GENOMIC DNA]</scope>
    <source>
        <strain evidence="1 2">Zambia</strain>
    </source>
</reference>
<proteinExistence type="predicted"/>